<feature type="compositionally biased region" description="Pro residues" evidence="1">
    <location>
        <begin position="266"/>
        <end position="275"/>
    </location>
</feature>
<feature type="region of interest" description="Disordered" evidence="1">
    <location>
        <begin position="859"/>
        <end position="885"/>
    </location>
</feature>
<organism evidence="2 3">
    <name type="scientific">Schizophyllum amplum</name>
    <dbReference type="NCBI Taxonomy" id="97359"/>
    <lineage>
        <taxon>Eukaryota</taxon>
        <taxon>Fungi</taxon>
        <taxon>Dikarya</taxon>
        <taxon>Basidiomycota</taxon>
        <taxon>Agaricomycotina</taxon>
        <taxon>Agaricomycetes</taxon>
        <taxon>Agaricomycetidae</taxon>
        <taxon>Agaricales</taxon>
        <taxon>Schizophyllaceae</taxon>
        <taxon>Schizophyllum</taxon>
    </lineage>
</organism>
<feature type="compositionally biased region" description="Acidic residues" evidence="1">
    <location>
        <begin position="745"/>
        <end position="761"/>
    </location>
</feature>
<feature type="compositionally biased region" description="Low complexity" evidence="1">
    <location>
        <begin position="602"/>
        <end position="626"/>
    </location>
</feature>
<dbReference type="PROSITE" id="PS50890">
    <property type="entry name" value="PUA"/>
    <property type="match status" value="1"/>
</dbReference>
<feature type="compositionally biased region" description="Basic and acidic residues" evidence="1">
    <location>
        <begin position="725"/>
        <end position="737"/>
    </location>
</feature>
<gene>
    <name evidence="2" type="ORF">BD626DRAFT_568234</name>
</gene>
<feature type="compositionally biased region" description="Low complexity" evidence="1">
    <location>
        <begin position="1043"/>
        <end position="1072"/>
    </location>
</feature>
<feature type="region of interest" description="Disordered" evidence="1">
    <location>
        <begin position="262"/>
        <end position="302"/>
    </location>
</feature>
<dbReference type="AlphaFoldDB" id="A0A550CI58"/>
<dbReference type="EMBL" id="VDMD01000007">
    <property type="protein sequence ID" value="TRM64490.1"/>
    <property type="molecule type" value="Genomic_DNA"/>
</dbReference>
<feature type="region of interest" description="Disordered" evidence="1">
    <location>
        <begin position="973"/>
        <end position="1114"/>
    </location>
</feature>
<feature type="compositionally biased region" description="Basic and acidic residues" evidence="1">
    <location>
        <begin position="534"/>
        <end position="545"/>
    </location>
</feature>
<name>A0A550CI58_9AGAR</name>
<feature type="region of interest" description="Disordered" evidence="1">
    <location>
        <begin position="192"/>
        <end position="250"/>
    </location>
</feature>
<feature type="compositionally biased region" description="Basic and acidic residues" evidence="1">
    <location>
        <begin position="276"/>
        <end position="289"/>
    </location>
</feature>
<dbReference type="OrthoDB" id="2534923at2759"/>
<proteinExistence type="predicted"/>
<accession>A0A550CI58</accession>
<feature type="compositionally biased region" description="Low complexity" evidence="1">
    <location>
        <begin position="400"/>
        <end position="415"/>
    </location>
</feature>
<feature type="compositionally biased region" description="Low complexity" evidence="1">
    <location>
        <begin position="978"/>
        <end position="988"/>
    </location>
</feature>
<reference evidence="2 3" key="1">
    <citation type="journal article" date="2019" name="New Phytol.">
        <title>Comparative genomics reveals unique wood-decay strategies and fruiting body development in the Schizophyllaceae.</title>
        <authorList>
            <person name="Almasi E."/>
            <person name="Sahu N."/>
            <person name="Krizsan K."/>
            <person name="Balint B."/>
            <person name="Kovacs G.M."/>
            <person name="Kiss B."/>
            <person name="Cseklye J."/>
            <person name="Drula E."/>
            <person name="Henrissat B."/>
            <person name="Nagy I."/>
            <person name="Chovatia M."/>
            <person name="Adam C."/>
            <person name="LaButti K."/>
            <person name="Lipzen A."/>
            <person name="Riley R."/>
            <person name="Grigoriev I.V."/>
            <person name="Nagy L.G."/>
        </authorList>
    </citation>
    <scope>NUCLEOTIDE SEQUENCE [LARGE SCALE GENOMIC DNA]</scope>
    <source>
        <strain evidence="2 3">NL-1724</strain>
    </source>
</reference>
<feature type="region of interest" description="Disordered" evidence="1">
    <location>
        <begin position="379"/>
        <end position="433"/>
    </location>
</feature>
<keyword evidence="3" id="KW-1185">Reference proteome</keyword>
<feature type="compositionally biased region" description="Basic and acidic residues" evidence="1">
    <location>
        <begin position="578"/>
        <end position="588"/>
    </location>
</feature>
<feature type="compositionally biased region" description="Polar residues" evidence="1">
    <location>
        <begin position="1013"/>
        <end position="1025"/>
    </location>
</feature>
<feature type="region of interest" description="Disordered" evidence="1">
    <location>
        <begin position="669"/>
        <end position="761"/>
    </location>
</feature>
<feature type="region of interest" description="Disordered" evidence="1">
    <location>
        <begin position="488"/>
        <end position="548"/>
    </location>
</feature>
<feature type="region of interest" description="Disordered" evidence="1">
    <location>
        <begin position="94"/>
        <end position="116"/>
    </location>
</feature>
<feature type="compositionally biased region" description="Pro residues" evidence="1">
    <location>
        <begin position="1029"/>
        <end position="1042"/>
    </location>
</feature>
<feature type="region of interest" description="Disordered" evidence="1">
    <location>
        <begin position="578"/>
        <end position="626"/>
    </location>
</feature>
<protein>
    <submittedName>
        <fullName evidence="2">Uncharacterized protein</fullName>
    </submittedName>
</protein>
<dbReference type="STRING" id="97359.A0A550CI58"/>
<evidence type="ECO:0000313" key="3">
    <source>
        <dbReference type="Proteomes" id="UP000320762"/>
    </source>
</evidence>
<feature type="region of interest" description="Disordered" evidence="1">
    <location>
        <begin position="1"/>
        <end position="41"/>
    </location>
</feature>
<sequence>MNPGASPRQMPPPTMSPRVNTLTASPARPRTAAEISTDDRSFTRFRAPAHKHAHHLHSIPPREKSTRTLILDHILWVHALTRLAQARAELGMTNLCPPSPQEASTSHQPPYNPLRPESYAHAALESDGEEDSLVTLRSRVGNPGDPHLDTEDQRLYEKQDLDLARGLRMRSEALEKVIVATLDGMPRVNVHENTESELSNEPSKSSAPHSSGSGKGEAAAGIATSKAPAASSKDLKQPIKPAPPLPNGVRLRLGLGTVINDLFSRCPPPPPPPPRRNGERLDSAEEAATRDPPLAVERHTTREEWPAPLRQLAKAAHIDDEMSPEEDPALAGIPRASRARALYAPGADPATANSPAEMRCPRHLHNGCGICVIADEATTSKGKSHASGYRVDSHGRFFGATNRSSRPTPSSRASNGRGRSQSINQGSSSDATRSPIQRYATMQSNGQQNQHPSVSAFKTPSAAFAGIAQGNGLTGYLDGAGIGTGLAGAGSTGHRSVLRRGDGPDGAKPPAEEVMNSEEAKSPRASTSGGPQPGDRERDEEEARRRAAAATTSLAALIPRFLRLSALVAKELGREAKEGKDIEVEHGPGHTPGENADEQEAGADGAASRNVGPAVSSGASIASSSTSTAPYIPTAHWYLLLAGLLTRAALEGYLSVGWTGRAGVRALLGLGVGGPGSMPAGRARRRRVRRRDSTANNQEEPVVLPPRHSMRSPGPAASSSSAAADPRRSPGELRSKEPPVQSEVESSDEEEDEFAPYDPDELPSLQEAVRLLFPTLARRLGVGGERSAASGTAEEAYIIEMEERMRRFYTIPEATPDLSTHMEDLAWQYPAEPVERAAVRFCESVCRWRGNPEIESYRKPVTASSSTSANASASNGTDSSPLMPMNALVHSNPTSPVVGVGASLPSTNSGFPAVGVPYQWGSQMGMVQATQSQGPQPSEASAADDDEMVMPQKNTQPSVETYFAPAFSAISNAENEQRQQQQQQQQNQSALGLSYPEPYPGMYGAGVPMDGQQPPSTGFFSQPGYSSYAPPPQNLMPPPPAPTHQQAQQNAYVQRQAPYPQSYATTSSSYGGYAWGNVYPPQTYESQQQQGDKRQRSPGAERASPGRGEKRVRF</sequence>
<evidence type="ECO:0000256" key="1">
    <source>
        <dbReference type="SAM" id="MobiDB-lite"/>
    </source>
</evidence>
<feature type="compositionally biased region" description="Low complexity" evidence="1">
    <location>
        <begin position="862"/>
        <end position="880"/>
    </location>
</feature>
<evidence type="ECO:0000313" key="2">
    <source>
        <dbReference type="EMBL" id="TRM64490.1"/>
    </source>
</evidence>
<feature type="compositionally biased region" description="Polar residues" evidence="1">
    <location>
        <begin position="417"/>
        <end position="433"/>
    </location>
</feature>
<feature type="compositionally biased region" description="Low complexity" evidence="1">
    <location>
        <begin position="202"/>
        <end position="223"/>
    </location>
</feature>
<dbReference type="Proteomes" id="UP000320762">
    <property type="component" value="Unassembled WGS sequence"/>
</dbReference>
<feature type="compositionally biased region" description="Low complexity" evidence="1">
    <location>
        <begin position="711"/>
        <end position="724"/>
    </location>
</feature>
<comment type="caution">
    <text evidence="2">The sequence shown here is derived from an EMBL/GenBank/DDBJ whole genome shotgun (WGS) entry which is preliminary data.</text>
</comment>